<keyword evidence="2" id="KW-1185">Reference proteome</keyword>
<dbReference type="Gene3D" id="3.20.20.80">
    <property type="entry name" value="Glycosidases"/>
    <property type="match status" value="1"/>
</dbReference>
<gene>
    <name evidence="1" type="ORF">GCM10011583_49180</name>
</gene>
<evidence type="ECO:0000313" key="2">
    <source>
        <dbReference type="Proteomes" id="UP000660265"/>
    </source>
</evidence>
<reference evidence="2" key="1">
    <citation type="journal article" date="2019" name="Int. J. Syst. Evol. Microbiol.">
        <title>The Global Catalogue of Microorganisms (GCM) 10K type strain sequencing project: providing services to taxonomists for standard genome sequencing and annotation.</title>
        <authorList>
            <consortium name="The Broad Institute Genomics Platform"/>
            <consortium name="The Broad Institute Genome Sequencing Center for Infectious Disease"/>
            <person name="Wu L."/>
            <person name="Ma J."/>
        </authorList>
    </citation>
    <scope>NUCLEOTIDE SEQUENCE [LARGE SCALE GENOMIC DNA]</scope>
    <source>
        <strain evidence="2">CGMCC 4.7275</strain>
    </source>
</reference>
<evidence type="ECO:0008006" key="3">
    <source>
        <dbReference type="Google" id="ProtNLM"/>
    </source>
</evidence>
<comment type="caution">
    <text evidence="1">The sequence shown here is derived from an EMBL/GenBank/DDBJ whole genome shotgun (WGS) entry which is preliminary data.</text>
</comment>
<dbReference type="InterPro" id="IPR017853">
    <property type="entry name" value="GH"/>
</dbReference>
<name>A0ABQ2EKN3_9ACTN</name>
<accession>A0ABQ2EKN3</accession>
<dbReference type="Proteomes" id="UP000660265">
    <property type="component" value="Unassembled WGS sequence"/>
</dbReference>
<organism evidence="1 2">
    <name type="scientific">Streptomyces camponoticapitis</name>
    <dbReference type="NCBI Taxonomy" id="1616125"/>
    <lineage>
        <taxon>Bacteria</taxon>
        <taxon>Bacillati</taxon>
        <taxon>Actinomycetota</taxon>
        <taxon>Actinomycetes</taxon>
        <taxon>Kitasatosporales</taxon>
        <taxon>Streptomycetaceae</taxon>
        <taxon>Streptomyces</taxon>
    </lineage>
</organism>
<dbReference type="RefSeq" id="WP_189109713.1">
    <property type="nucleotide sequence ID" value="NZ_BMMV01000017.1"/>
</dbReference>
<sequence length="335" mass="36517">MRDEPTGRAAPLVLKGVNYDAGTDYSGGGSSPPPWPDEVVRRHMALIQGELHANSVSILGTDIDRLAAYAGFAAEAGLHVWLQPRLIEGDAEATLTHLSAAADAAEGLRRRHGAVDLNVGCELTVFGSGFIPGDTYGDRLAKLALPEWWPRMPEFSEKLNVHLARAIEVARARFGGRLTYGGALWEQVDWSGFDFVGQNYYRMAFNTEHYTDGLRAHLDHGKPLLITEFGCCTFEGAAAAGPSGYDIIDWTVDPPVLNGPHVRAEQEQADYLTDLLDLYEAHGVHGAYVFEFASPKPYSPDPAKDLDMASFGLLKAVGGGWEQKESFRAVARRFG</sequence>
<dbReference type="EMBL" id="BMMV01000017">
    <property type="protein sequence ID" value="GGK11280.1"/>
    <property type="molecule type" value="Genomic_DNA"/>
</dbReference>
<protein>
    <recommendedName>
        <fullName evidence="3">Abortive infection protein</fullName>
    </recommendedName>
</protein>
<proteinExistence type="predicted"/>
<evidence type="ECO:0000313" key="1">
    <source>
        <dbReference type="EMBL" id="GGK11280.1"/>
    </source>
</evidence>
<dbReference type="SUPFAM" id="SSF51445">
    <property type="entry name" value="(Trans)glycosidases"/>
    <property type="match status" value="1"/>
</dbReference>